<evidence type="ECO:0000256" key="1">
    <source>
        <dbReference type="SAM" id="SignalP"/>
    </source>
</evidence>
<proteinExistence type="predicted"/>
<protein>
    <recommendedName>
        <fullName evidence="4">DUF4242 domain-containing protein</fullName>
    </recommendedName>
</protein>
<dbReference type="RefSeq" id="WP_093975816.1">
    <property type="nucleotide sequence ID" value="NZ_FXXQ01000021.1"/>
</dbReference>
<keyword evidence="3" id="KW-1185">Reference proteome</keyword>
<reference evidence="2 3" key="1">
    <citation type="submission" date="2017-05" db="EMBL/GenBank/DDBJ databases">
        <authorList>
            <person name="Song R."/>
            <person name="Chenine A.L."/>
            <person name="Ruprecht R.M."/>
        </authorList>
    </citation>
    <scope>NUCLEOTIDE SEQUENCE [LARGE SCALE GENOMIC DNA]</scope>
    <source>
        <strain evidence="2 3">CECT 8489</strain>
    </source>
</reference>
<feature type="signal peptide" evidence="1">
    <location>
        <begin position="1"/>
        <end position="23"/>
    </location>
</feature>
<dbReference type="EMBL" id="FXXQ01000021">
    <property type="protein sequence ID" value="SMX25630.1"/>
    <property type="molecule type" value="Genomic_DNA"/>
</dbReference>
<evidence type="ECO:0000313" key="2">
    <source>
        <dbReference type="EMBL" id="SMX25630.1"/>
    </source>
</evidence>
<keyword evidence="1" id="KW-0732">Signal</keyword>
<name>A0A238J6P6_9RHOB</name>
<accession>A0A238J6P6</accession>
<gene>
    <name evidence="2" type="ORF">BOA8489_03774</name>
</gene>
<dbReference type="InterPro" id="IPR025336">
    <property type="entry name" value="SCO4226-like"/>
</dbReference>
<evidence type="ECO:0008006" key="4">
    <source>
        <dbReference type="Google" id="ProtNLM"/>
    </source>
</evidence>
<dbReference type="OrthoDB" id="9800027at2"/>
<dbReference type="Pfam" id="PF14026">
    <property type="entry name" value="SCO4226-like"/>
    <property type="match status" value="1"/>
</dbReference>
<dbReference type="Proteomes" id="UP000201838">
    <property type="component" value="Unassembled WGS sequence"/>
</dbReference>
<organism evidence="2 3">
    <name type="scientific">Boseongicola aestuarii</name>
    <dbReference type="NCBI Taxonomy" id="1470561"/>
    <lineage>
        <taxon>Bacteria</taxon>
        <taxon>Pseudomonadati</taxon>
        <taxon>Pseudomonadota</taxon>
        <taxon>Alphaproteobacteria</taxon>
        <taxon>Rhodobacterales</taxon>
        <taxon>Paracoccaceae</taxon>
        <taxon>Boseongicola</taxon>
    </lineage>
</organism>
<feature type="chain" id="PRO_5012014455" description="DUF4242 domain-containing protein" evidence="1">
    <location>
        <begin position="24"/>
        <end position="194"/>
    </location>
</feature>
<evidence type="ECO:0000313" key="3">
    <source>
        <dbReference type="Proteomes" id="UP000201838"/>
    </source>
</evidence>
<sequence length="194" mass="20588">MFKFHSFRVALIATLFTPVAGLAGQFVVELEAPFKTPSEAMLQEAGVSVDETLSAGPDSYVVLTANDEGAVRELFQAAAITPEKISEVLFINSPTVGGGKPAGTEPRDGHQVYVIERPIPGVGFFGLEKKEKISKGSNAAIAKLGDVIEWDHSYLTGEGTYCIYRADNPDTLREHGALAGAPIGKITPVSQVAN</sequence>
<dbReference type="AlphaFoldDB" id="A0A238J6P6"/>